<evidence type="ECO:0000313" key="1">
    <source>
        <dbReference type="EMBL" id="MFD0918895.1"/>
    </source>
</evidence>
<dbReference type="InterPro" id="IPR018963">
    <property type="entry name" value="Mycophage_D29_Gp19"/>
</dbReference>
<protein>
    <submittedName>
        <fullName evidence="1">Phage Gp19/Gp15/Gp42 family protein</fullName>
    </submittedName>
</protein>
<reference evidence="2" key="1">
    <citation type="journal article" date="2019" name="Int. J. Syst. Evol. Microbiol.">
        <title>The Global Catalogue of Microorganisms (GCM) 10K type strain sequencing project: providing services to taxonomists for standard genome sequencing and annotation.</title>
        <authorList>
            <consortium name="The Broad Institute Genomics Platform"/>
            <consortium name="The Broad Institute Genome Sequencing Center for Infectious Disease"/>
            <person name="Wu L."/>
            <person name="Ma J."/>
        </authorList>
    </citation>
    <scope>NUCLEOTIDE SEQUENCE [LARGE SCALE GENOMIC DNA]</scope>
    <source>
        <strain evidence="2">CCUG 56401</strain>
    </source>
</reference>
<keyword evidence="2" id="KW-1185">Reference proteome</keyword>
<organism evidence="1 2">
    <name type="scientific">Saccharopolyspora rosea</name>
    <dbReference type="NCBI Taxonomy" id="524884"/>
    <lineage>
        <taxon>Bacteria</taxon>
        <taxon>Bacillati</taxon>
        <taxon>Actinomycetota</taxon>
        <taxon>Actinomycetes</taxon>
        <taxon>Pseudonocardiales</taxon>
        <taxon>Pseudonocardiaceae</taxon>
        <taxon>Saccharopolyspora</taxon>
    </lineage>
</organism>
<proteinExistence type="predicted"/>
<gene>
    <name evidence="1" type="ORF">ACFQ16_03985</name>
</gene>
<dbReference type="EMBL" id="JBHTIW010000002">
    <property type="protein sequence ID" value="MFD0918895.1"/>
    <property type="molecule type" value="Genomic_DNA"/>
</dbReference>
<dbReference type="Pfam" id="PF09355">
    <property type="entry name" value="Phage_Gp19"/>
    <property type="match status" value="1"/>
</dbReference>
<dbReference type="Proteomes" id="UP001597018">
    <property type="component" value="Unassembled WGS sequence"/>
</dbReference>
<accession>A0ABW3FL71</accession>
<evidence type="ECO:0000313" key="2">
    <source>
        <dbReference type="Proteomes" id="UP001597018"/>
    </source>
</evidence>
<name>A0ABW3FL71_9PSEU</name>
<comment type="caution">
    <text evidence="1">The sequence shown here is derived from an EMBL/GenBank/DDBJ whole genome shotgun (WGS) entry which is preliminary data.</text>
</comment>
<sequence>MAVATPQDVALRLGRELAEAEVTQVQVLLADAETLIQTRIPDLHTRLATGRLAEDVVVLVEAAAVARVLRNPAGIRSQSAEAYSVDYDTRAASGFLELRPDEWRMLGVRSGLFTVAPVLPRRAAWEVPW</sequence>
<dbReference type="RefSeq" id="WP_263250697.1">
    <property type="nucleotide sequence ID" value="NZ_BAABLT010000033.1"/>
</dbReference>